<dbReference type="InterPro" id="IPR036388">
    <property type="entry name" value="WH-like_DNA-bd_sf"/>
</dbReference>
<dbReference type="PRINTS" id="PR00778">
    <property type="entry name" value="HTHARSR"/>
</dbReference>
<keyword evidence="6" id="KW-1185">Reference proteome</keyword>
<evidence type="ECO:0000256" key="3">
    <source>
        <dbReference type="ARBA" id="ARBA00023163"/>
    </source>
</evidence>
<name>A0ABU2FQG8_9EURY</name>
<dbReference type="PANTHER" id="PTHR33154:SF33">
    <property type="entry name" value="TRANSCRIPTIONAL REPRESSOR SDPR"/>
    <property type="match status" value="1"/>
</dbReference>
<dbReference type="SMART" id="SM00418">
    <property type="entry name" value="HTH_ARSR"/>
    <property type="match status" value="1"/>
</dbReference>
<sequence length="114" mass="12020">MGTNEPPDARGCCDPLAHGVDDDRLATDVGLLSGAANDTRYELLLLLSAAEGAVCACELPDAVGLSQSAVSHALSTLFDAGLVTREKDGRWRYYDLTPAAETLLETMAALHTDD</sequence>
<dbReference type="InterPro" id="IPR001845">
    <property type="entry name" value="HTH_ArsR_DNA-bd_dom"/>
</dbReference>
<keyword evidence="2" id="KW-0238">DNA-binding</keyword>
<keyword evidence="3" id="KW-0804">Transcription</keyword>
<protein>
    <submittedName>
        <fullName evidence="5">Helix-turn-helix domain-containing protein</fullName>
    </submittedName>
</protein>
<proteinExistence type="predicted"/>
<dbReference type="CDD" id="cd00090">
    <property type="entry name" value="HTH_ARSR"/>
    <property type="match status" value="1"/>
</dbReference>
<keyword evidence="1" id="KW-0805">Transcription regulation</keyword>
<evidence type="ECO:0000256" key="2">
    <source>
        <dbReference type="ARBA" id="ARBA00023125"/>
    </source>
</evidence>
<dbReference type="SUPFAM" id="SSF46785">
    <property type="entry name" value="Winged helix' DNA-binding domain"/>
    <property type="match status" value="1"/>
</dbReference>
<evidence type="ECO:0000259" key="4">
    <source>
        <dbReference type="PROSITE" id="PS50987"/>
    </source>
</evidence>
<organism evidence="5 6">
    <name type="scientific">Haloarcula onubensis</name>
    <dbReference type="NCBI Taxonomy" id="2950539"/>
    <lineage>
        <taxon>Archaea</taxon>
        <taxon>Methanobacteriati</taxon>
        <taxon>Methanobacteriota</taxon>
        <taxon>Stenosarchaea group</taxon>
        <taxon>Halobacteria</taxon>
        <taxon>Halobacteriales</taxon>
        <taxon>Haloarculaceae</taxon>
        <taxon>Haloarcula</taxon>
    </lineage>
</organism>
<evidence type="ECO:0000256" key="1">
    <source>
        <dbReference type="ARBA" id="ARBA00023015"/>
    </source>
</evidence>
<dbReference type="Pfam" id="PF01022">
    <property type="entry name" value="HTH_5"/>
    <property type="match status" value="1"/>
</dbReference>
<dbReference type="RefSeq" id="WP_310900350.1">
    <property type="nucleotide sequence ID" value="NZ_JAMQOS010000003.1"/>
</dbReference>
<dbReference type="InterPro" id="IPR051081">
    <property type="entry name" value="HTH_MetalResp_TranReg"/>
</dbReference>
<dbReference type="InterPro" id="IPR036390">
    <property type="entry name" value="WH_DNA-bd_sf"/>
</dbReference>
<accession>A0ABU2FQG8</accession>
<dbReference type="Proteomes" id="UP001268864">
    <property type="component" value="Unassembled WGS sequence"/>
</dbReference>
<evidence type="ECO:0000313" key="6">
    <source>
        <dbReference type="Proteomes" id="UP001268864"/>
    </source>
</evidence>
<dbReference type="NCBIfam" id="NF033788">
    <property type="entry name" value="HTH_metalloreg"/>
    <property type="match status" value="1"/>
</dbReference>
<dbReference type="PROSITE" id="PS50987">
    <property type="entry name" value="HTH_ARSR_2"/>
    <property type="match status" value="1"/>
</dbReference>
<gene>
    <name evidence="5" type="ORF">NDI86_10330</name>
</gene>
<evidence type="ECO:0000313" key="5">
    <source>
        <dbReference type="EMBL" id="MDS0282521.1"/>
    </source>
</evidence>
<dbReference type="PANTHER" id="PTHR33154">
    <property type="entry name" value="TRANSCRIPTIONAL REGULATOR, ARSR FAMILY"/>
    <property type="match status" value="1"/>
</dbReference>
<comment type="caution">
    <text evidence="5">The sequence shown here is derived from an EMBL/GenBank/DDBJ whole genome shotgun (WGS) entry which is preliminary data.</text>
</comment>
<reference evidence="5 6" key="1">
    <citation type="submission" date="2022-06" db="EMBL/GenBank/DDBJ databases">
        <title>Halomicroarcula sp. a new haloarchaeum isolate from saline soil.</title>
        <authorList>
            <person name="Strakova D."/>
            <person name="Galisteo C."/>
            <person name="Sanchez-Porro C."/>
            <person name="Ventosa A."/>
        </authorList>
    </citation>
    <scope>NUCLEOTIDE SEQUENCE [LARGE SCALE GENOMIC DNA]</scope>
    <source>
        <strain evidence="5 6">S3CR25-11</strain>
    </source>
</reference>
<dbReference type="Gene3D" id="1.10.10.10">
    <property type="entry name" value="Winged helix-like DNA-binding domain superfamily/Winged helix DNA-binding domain"/>
    <property type="match status" value="1"/>
</dbReference>
<feature type="domain" description="HTH arsR-type" evidence="4">
    <location>
        <begin position="20"/>
        <end position="114"/>
    </location>
</feature>
<dbReference type="EMBL" id="JAMQOS010000003">
    <property type="protein sequence ID" value="MDS0282521.1"/>
    <property type="molecule type" value="Genomic_DNA"/>
</dbReference>
<dbReference type="InterPro" id="IPR011991">
    <property type="entry name" value="ArsR-like_HTH"/>
</dbReference>